<dbReference type="InterPro" id="IPR011256">
    <property type="entry name" value="Reg_factor_effector_dom_sf"/>
</dbReference>
<proteinExistence type="predicted"/>
<dbReference type="Gene3D" id="3.20.80.10">
    <property type="entry name" value="Regulatory factor, effector binding domain"/>
    <property type="match status" value="1"/>
</dbReference>
<dbReference type="PANTHER" id="PTHR11220:SF58">
    <property type="entry name" value="SOUL HEME-BINDING FAMILY PROTEIN"/>
    <property type="match status" value="1"/>
</dbReference>
<evidence type="ECO:0008006" key="2">
    <source>
        <dbReference type="Google" id="ProtNLM"/>
    </source>
</evidence>
<sequence>MITSIIALFLIVGVLAGPVMSNVEKPGYKVIQTEQNIEIRQYEPMIIAEVEVDGKREDAIRDGFRLIADYIFGNNTVQRDIAMTAPVQQQENQKIAMTAPVQQQSTGRSWQISFVMPSKYSMETLSEPKNDRVRLKEILTKKFVVIEFSGTNSNENVTEHENQLMNYTEANQIKIIGSPKYAFYNAPWTLPFMRRNEVMIEINQHF</sequence>
<dbReference type="EMBL" id="UINC01018142">
    <property type="protein sequence ID" value="SVA75911.1"/>
    <property type="molecule type" value="Genomic_DNA"/>
</dbReference>
<accession>A0A381YH65</accession>
<protein>
    <recommendedName>
        <fullName evidence="2">Heme-binding protein</fullName>
    </recommendedName>
</protein>
<name>A0A381YH65_9ZZZZ</name>
<gene>
    <name evidence="1" type="ORF">METZ01_LOCUS128765</name>
</gene>
<evidence type="ECO:0000313" key="1">
    <source>
        <dbReference type="EMBL" id="SVA75911.1"/>
    </source>
</evidence>
<dbReference type="InterPro" id="IPR006917">
    <property type="entry name" value="SOUL_heme-bd"/>
</dbReference>
<organism evidence="1">
    <name type="scientific">marine metagenome</name>
    <dbReference type="NCBI Taxonomy" id="408172"/>
    <lineage>
        <taxon>unclassified sequences</taxon>
        <taxon>metagenomes</taxon>
        <taxon>ecological metagenomes</taxon>
    </lineage>
</organism>
<reference evidence="1" key="1">
    <citation type="submission" date="2018-05" db="EMBL/GenBank/DDBJ databases">
        <authorList>
            <person name="Lanie J.A."/>
            <person name="Ng W.-L."/>
            <person name="Kazmierczak K.M."/>
            <person name="Andrzejewski T.M."/>
            <person name="Davidsen T.M."/>
            <person name="Wayne K.J."/>
            <person name="Tettelin H."/>
            <person name="Glass J.I."/>
            <person name="Rusch D."/>
            <person name="Podicherti R."/>
            <person name="Tsui H.-C.T."/>
            <person name="Winkler M.E."/>
        </authorList>
    </citation>
    <scope>NUCLEOTIDE SEQUENCE</scope>
</reference>
<dbReference type="AlphaFoldDB" id="A0A381YH65"/>
<dbReference type="PANTHER" id="PTHR11220">
    <property type="entry name" value="HEME-BINDING PROTEIN-RELATED"/>
    <property type="match status" value="1"/>
</dbReference>
<dbReference type="SUPFAM" id="SSF55136">
    <property type="entry name" value="Probable bacterial effector-binding domain"/>
    <property type="match status" value="1"/>
</dbReference>
<dbReference type="Pfam" id="PF04832">
    <property type="entry name" value="SOUL"/>
    <property type="match status" value="1"/>
</dbReference>